<organism evidence="3 4">
    <name type="scientific">Albidovulum sediminicola</name>
    <dbReference type="NCBI Taxonomy" id="2984331"/>
    <lineage>
        <taxon>Bacteria</taxon>
        <taxon>Pseudomonadati</taxon>
        <taxon>Pseudomonadota</taxon>
        <taxon>Alphaproteobacteria</taxon>
        <taxon>Rhodobacterales</taxon>
        <taxon>Paracoccaceae</taxon>
        <taxon>Albidovulum</taxon>
    </lineage>
</organism>
<evidence type="ECO:0000256" key="1">
    <source>
        <dbReference type="SAM" id="SignalP"/>
    </source>
</evidence>
<feature type="signal peptide" evidence="1">
    <location>
        <begin position="1"/>
        <end position="20"/>
    </location>
</feature>
<keyword evidence="1" id="KW-0732">Signal</keyword>
<evidence type="ECO:0000313" key="4">
    <source>
        <dbReference type="Proteomes" id="UP001652503"/>
    </source>
</evidence>
<dbReference type="SUPFAM" id="SSF53850">
    <property type="entry name" value="Periplasmic binding protein-like II"/>
    <property type="match status" value="1"/>
</dbReference>
<dbReference type="Pfam" id="PF04069">
    <property type="entry name" value="OpuAC"/>
    <property type="match status" value="1"/>
</dbReference>
<comment type="caution">
    <text evidence="3">The sequence shown here is derived from an EMBL/GenBank/DDBJ whole genome shotgun (WGS) entry which is preliminary data.</text>
</comment>
<dbReference type="CDD" id="cd13641">
    <property type="entry name" value="PBP2_HisX_like"/>
    <property type="match status" value="1"/>
</dbReference>
<reference evidence="3 4" key="1">
    <citation type="submission" date="2022-10" db="EMBL/GenBank/DDBJ databases">
        <title>Defluviimonas sp. nov., isolated from ocean surface water.</title>
        <authorList>
            <person name="He W."/>
            <person name="Wang L."/>
            <person name="Zhang D.-F."/>
        </authorList>
    </citation>
    <scope>NUCLEOTIDE SEQUENCE [LARGE SCALE GENOMIC DNA]</scope>
    <source>
        <strain evidence="3 4">WL0075</strain>
    </source>
</reference>
<evidence type="ECO:0000259" key="2">
    <source>
        <dbReference type="Pfam" id="PF04069"/>
    </source>
</evidence>
<keyword evidence="4" id="KW-1185">Reference proteome</keyword>
<gene>
    <name evidence="3" type="ORF">OE647_17800</name>
</gene>
<accession>A0ABT2Z670</accession>
<name>A0ABT2Z670_9RHOB</name>
<protein>
    <submittedName>
        <fullName evidence="3">ABC transporter substrate-binding protein</fullName>
    </submittedName>
</protein>
<sequence>MKTIKTLVLGTALSLPAAMASACGSVSITEMNWASAQIVTAISKFIMEQGYGCTVTVVPSSSVPAVASVAETGEPDILTELWATATPAYGELEAAGKIKTLTHVLSDGGVEGWYVPAYLVEAHPEANTMEGILANPAIVGGRFNNAPDGWGARVKNDNLVKVWDFAGHSLEVFNHGSGETLAASLASAYEAKEPWLGYYWEPTSLLGKYPMVLVDIGPYDPEAMSCVATVDCANPQKTAYAPAEVVTGVTPAFAEREPEIVALMSNLSFTNAQMGAVLAWQEDNNASADEAAVHFLTEYKDAWGAWLNDAARDKLAALLQ</sequence>
<dbReference type="InterPro" id="IPR007210">
    <property type="entry name" value="ABC_Gly_betaine_transp_sub-bd"/>
</dbReference>
<proteinExistence type="predicted"/>
<dbReference type="Proteomes" id="UP001652503">
    <property type="component" value="Unassembled WGS sequence"/>
</dbReference>
<dbReference type="PROSITE" id="PS51257">
    <property type="entry name" value="PROKAR_LIPOPROTEIN"/>
    <property type="match status" value="1"/>
</dbReference>
<dbReference type="Gene3D" id="3.40.190.100">
    <property type="entry name" value="Glycine betaine-binding periplasmic protein, domain 2"/>
    <property type="match status" value="1"/>
</dbReference>
<evidence type="ECO:0000313" key="3">
    <source>
        <dbReference type="EMBL" id="MCV2866570.1"/>
    </source>
</evidence>
<dbReference type="Gene3D" id="3.40.190.10">
    <property type="entry name" value="Periplasmic binding protein-like II"/>
    <property type="match status" value="1"/>
</dbReference>
<feature type="chain" id="PRO_5047293994" evidence="1">
    <location>
        <begin position="21"/>
        <end position="320"/>
    </location>
</feature>
<dbReference type="EMBL" id="JAOWLA010000021">
    <property type="protein sequence ID" value="MCV2866570.1"/>
    <property type="molecule type" value="Genomic_DNA"/>
</dbReference>
<dbReference type="RefSeq" id="WP_263723106.1">
    <property type="nucleotide sequence ID" value="NZ_JAOWLA010000021.1"/>
</dbReference>
<feature type="domain" description="ABC-type glycine betaine transport system substrate-binding" evidence="2">
    <location>
        <begin position="25"/>
        <end position="298"/>
    </location>
</feature>